<name>A0A9W4XEM0_9FLAO</name>
<evidence type="ECO:0000256" key="2">
    <source>
        <dbReference type="ARBA" id="ARBA00009810"/>
    </source>
</evidence>
<dbReference type="Pfam" id="PF07715">
    <property type="entry name" value="Plug"/>
    <property type="match status" value="1"/>
</dbReference>
<keyword evidence="8" id="KW-0408">Iron</keyword>
<dbReference type="Gene3D" id="2.40.170.20">
    <property type="entry name" value="TonB-dependent receptor, beta-barrel domain"/>
    <property type="match status" value="1"/>
</dbReference>
<evidence type="ECO:0000256" key="3">
    <source>
        <dbReference type="ARBA" id="ARBA00022448"/>
    </source>
</evidence>
<dbReference type="GO" id="GO:0015344">
    <property type="term" value="F:siderophore uptake transmembrane transporter activity"/>
    <property type="evidence" value="ECO:0007669"/>
    <property type="project" value="TreeGrafter"/>
</dbReference>
<dbReference type="InterPro" id="IPR037066">
    <property type="entry name" value="Plug_dom_sf"/>
</dbReference>
<evidence type="ECO:0000256" key="13">
    <source>
        <dbReference type="ARBA" id="ARBA00023237"/>
    </source>
</evidence>
<evidence type="ECO:0000256" key="5">
    <source>
        <dbReference type="ARBA" id="ARBA00022496"/>
    </source>
</evidence>
<evidence type="ECO:0000256" key="4">
    <source>
        <dbReference type="ARBA" id="ARBA00022452"/>
    </source>
</evidence>
<dbReference type="Pfam" id="PF00593">
    <property type="entry name" value="TonB_dep_Rec_b-barrel"/>
    <property type="match status" value="1"/>
</dbReference>
<evidence type="ECO:0000256" key="7">
    <source>
        <dbReference type="ARBA" id="ARBA00022729"/>
    </source>
</evidence>
<organism evidence="18 19">
    <name type="scientific">Flavobacterium collinsii</name>
    <dbReference type="NCBI Taxonomy" id="1114861"/>
    <lineage>
        <taxon>Bacteria</taxon>
        <taxon>Pseudomonadati</taxon>
        <taxon>Bacteroidota</taxon>
        <taxon>Flavobacteriia</taxon>
        <taxon>Flavobacteriales</taxon>
        <taxon>Flavobacteriaceae</taxon>
        <taxon>Flavobacterium</taxon>
    </lineage>
</organism>
<evidence type="ECO:0000256" key="11">
    <source>
        <dbReference type="ARBA" id="ARBA00023136"/>
    </source>
</evidence>
<evidence type="ECO:0000313" key="18">
    <source>
        <dbReference type="EMBL" id="CAI2767317.1"/>
    </source>
</evidence>
<evidence type="ECO:0000256" key="12">
    <source>
        <dbReference type="ARBA" id="ARBA00023170"/>
    </source>
</evidence>
<keyword evidence="11 14" id="KW-0472">Membrane</keyword>
<evidence type="ECO:0000256" key="1">
    <source>
        <dbReference type="ARBA" id="ARBA00004571"/>
    </source>
</evidence>
<comment type="subcellular location">
    <subcellularLocation>
        <location evidence="1 14">Cell outer membrane</location>
        <topology evidence="1 14">Multi-pass membrane protein</topology>
    </subcellularLocation>
</comment>
<accession>A0A9W4XEM0</accession>
<evidence type="ECO:0000256" key="9">
    <source>
        <dbReference type="ARBA" id="ARBA00023065"/>
    </source>
</evidence>
<dbReference type="NCBIfam" id="TIGR01783">
    <property type="entry name" value="TonB-siderophor"/>
    <property type="match status" value="1"/>
</dbReference>
<dbReference type="InterPro" id="IPR000531">
    <property type="entry name" value="Beta-barrel_TonB"/>
</dbReference>
<dbReference type="Proteomes" id="UP001152749">
    <property type="component" value="Chromosome"/>
</dbReference>
<gene>
    <name evidence="18" type="primary">cntO</name>
    <name evidence="18" type="ORF">TRV642_2442</name>
</gene>
<dbReference type="Gene3D" id="2.170.130.10">
    <property type="entry name" value="TonB-dependent receptor, plug domain"/>
    <property type="match status" value="1"/>
</dbReference>
<dbReference type="InterPro" id="IPR036942">
    <property type="entry name" value="Beta-barrel_TonB_sf"/>
</dbReference>
<dbReference type="Gene3D" id="2.60.40.1120">
    <property type="entry name" value="Carboxypeptidase-like, regulatory domain"/>
    <property type="match status" value="1"/>
</dbReference>
<proteinExistence type="inferred from homology"/>
<dbReference type="InterPro" id="IPR012910">
    <property type="entry name" value="Plug_dom"/>
</dbReference>
<dbReference type="InterPro" id="IPR039426">
    <property type="entry name" value="TonB-dep_rcpt-like"/>
</dbReference>
<evidence type="ECO:0000256" key="14">
    <source>
        <dbReference type="PROSITE-ProRule" id="PRU01360"/>
    </source>
</evidence>
<dbReference type="GO" id="GO:0038023">
    <property type="term" value="F:signaling receptor activity"/>
    <property type="evidence" value="ECO:0007669"/>
    <property type="project" value="InterPro"/>
</dbReference>
<evidence type="ECO:0000256" key="6">
    <source>
        <dbReference type="ARBA" id="ARBA00022692"/>
    </source>
</evidence>
<dbReference type="PANTHER" id="PTHR32552:SF68">
    <property type="entry name" value="FERRICHROME OUTER MEMBRANE TRANSPORTER_PHAGE RECEPTOR"/>
    <property type="match status" value="1"/>
</dbReference>
<keyword evidence="12 18" id="KW-0675">Receptor</keyword>
<dbReference type="InterPro" id="IPR010105">
    <property type="entry name" value="TonB_sidphr_rcpt"/>
</dbReference>
<dbReference type="InterPro" id="IPR008969">
    <property type="entry name" value="CarboxyPept-like_regulatory"/>
</dbReference>
<dbReference type="PANTHER" id="PTHR32552">
    <property type="entry name" value="FERRICHROME IRON RECEPTOR-RELATED"/>
    <property type="match status" value="1"/>
</dbReference>
<keyword evidence="6 14" id="KW-0812">Transmembrane</keyword>
<feature type="domain" description="TonB-dependent receptor-like beta-barrel" evidence="16">
    <location>
        <begin position="335"/>
        <end position="775"/>
    </location>
</feature>
<dbReference type="GO" id="GO:0009279">
    <property type="term" value="C:cell outer membrane"/>
    <property type="evidence" value="ECO:0007669"/>
    <property type="project" value="UniProtKB-SubCell"/>
</dbReference>
<dbReference type="CDD" id="cd01347">
    <property type="entry name" value="ligand_gated_channel"/>
    <property type="match status" value="1"/>
</dbReference>
<dbReference type="KEGG" id="fcs:TRV642_2442"/>
<keyword evidence="7" id="KW-0732">Signal</keyword>
<keyword evidence="5" id="KW-0410">Iron transport</keyword>
<dbReference type="AlphaFoldDB" id="A0A9W4XEM0"/>
<keyword evidence="13 14" id="KW-0998">Cell outer membrane</keyword>
<evidence type="ECO:0000256" key="8">
    <source>
        <dbReference type="ARBA" id="ARBA00023004"/>
    </source>
</evidence>
<dbReference type="RefSeq" id="WP_263360263.1">
    <property type="nucleotide sequence ID" value="NZ_OX336425.1"/>
</dbReference>
<keyword evidence="4 14" id="KW-1134">Transmembrane beta strand</keyword>
<protein>
    <submittedName>
        <fullName evidence="18">Metal-pseudopaline receptor CntO</fullName>
    </submittedName>
</protein>
<evidence type="ECO:0000256" key="10">
    <source>
        <dbReference type="ARBA" id="ARBA00023077"/>
    </source>
</evidence>
<dbReference type="GO" id="GO:0015891">
    <property type="term" value="P:siderophore transport"/>
    <property type="evidence" value="ECO:0007669"/>
    <property type="project" value="InterPro"/>
</dbReference>
<evidence type="ECO:0000259" key="16">
    <source>
        <dbReference type="Pfam" id="PF00593"/>
    </source>
</evidence>
<evidence type="ECO:0000256" key="15">
    <source>
        <dbReference type="RuleBase" id="RU003357"/>
    </source>
</evidence>
<keyword evidence="10 15" id="KW-0798">TonB box</keyword>
<feature type="domain" description="TonB-dependent receptor plug" evidence="17">
    <location>
        <begin position="148"/>
        <end position="237"/>
    </location>
</feature>
<dbReference type="Pfam" id="PF13715">
    <property type="entry name" value="CarbopepD_reg_2"/>
    <property type="match status" value="1"/>
</dbReference>
<dbReference type="SUPFAM" id="SSF49464">
    <property type="entry name" value="Carboxypeptidase regulatory domain-like"/>
    <property type="match status" value="1"/>
</dbReference>
<keyword evidence="3 14" id="KW-0813">Transport</keyword>
<sequence>MSFVKNKQNPLYYKILQLSFLVVFFISNQIIAQENASIKGKVTSADGVNSEHINVTLSGLNLSVETNQDGNYEFKNVPFGNYTLTFSFLGLESQELIVKVELTNQVLPNIFMKESNSQLREVVVSAQRQNQFAQKKTQFVSRLPLSNINTPQSYTVVTKELLKEQLVTDFPTAMKSITGGGYVQTNDGNVSAYLRGFRSDGYLRDGMVSYVRAPIDPQNFERIEVIKGPSAVFFGSSFNNISNYGGVVNRVVKRPFNGQKAELSYTTGSWNLNRLTADYNTTLNDDGTALFRINGAYHSEQSFQPEVFQKNYLIAPSFSYQVNDRLSILVDAELYKTDRNLFFARGVSPALIAKNNSWDDLKWDFNTSYHSRNMAAKMFSRTFRALIDYKITDHWSSKTGYTSSSIDTDGKYIRLVMMTDKMLQRNFIEYHPREAGSNQIQQDFTGIHTFGKFENKVVVGGTYTTMYDDYQRALYRGPFIEYDQIDVTTGAVPPMTEEAWDDKLKTVNASVANTQTETNNLGIYLSDAITFNKKFTFLGGLRFDRNFQKSIKTNGVVTSPWFNQNTMAWKAGFVYAPVVDQFSVFANIQNGFSNIAPALGKTGIENFDPEEANQWEIGTKLNFIEGKLVATVSYYQIAIKNGLRNVIEGANTYSIQDAEKSSKGFEAEIIANPFPGFNVVAGYTKNSAKFVKASNAAIIGNNLDYSPEEMANFWMSYRVLKGKAEGLGVGFGGNYVSKIFMNDTNTFSSNGYTVFDGLLFYDQPKYRLSMKIDNLFDKEYYNGYGQPQKPLTFLFGVNFKI</sequence>
<dbReference type="PROSITE" id="PS52016">
    <property type="entry name" value="TONB_DEPENDENT_REC_3"/>
    <property type="match status" value="1"/>
</dbReference>
<evidence type="ECO:0000313" key="19">
    <source>
        <dbReference type="Proteomes" id="UP001152749"/>
    </source>
</evidence>
<comment type="similarity">
    <text evidence="2 14 15">Belongs to the TonB-dependent receptor family.</text>
</comment>
<keyword evidence="9" id="KW-0406">Ion transport</keyword>
<evidence type="ECO:0000259" key="17">
    <source>
        <dbReference type="Pfam" id="PF07715"/>
    </source>
</evidence>
<reference evidence="18" key="1">
    <citation type="submission" date="2022-09" db="EMBL/GenBank/DDBJ databases">
        <authorList>
            <person name="Duchaud E."/>
        </authorList>
    </citation>
    <scope>NUCLEOTIDE SEQUENCE</scope>
    <source>
        <strain evidence="18">TRV642</strain>
    </source>
</reference>
<dbReference type="SUPFAM" id="SSF56935">
    <property type="entry name" value="Porins"/>
    <property type="match status" value="1"/>
</dbReference>
<dbReference type="EMBL" id="OX336425">
    <property type="protein sequence ID" value="CAI2767317.1"/>
    <property type="molecule type" value="Genomic_DNA"/>
</dbReference>